<reference evidence="1 2" key="1">
    <citation type="submission" date="2015-01" db="EMBL/GenBank/DDBJ databases">
        <title>Vibrio sp. C5 JCM 19232 whole genome shotgun sequence.</title>
        <authorList>
            <person name="Sawabe T."/>
            <person name="Meirelles P."/>
            <person name="Feng G."/>
            <person name="Sayaka M."/>
            <person name="Hattori M."/>
            <person name="Ohkuma M."/>
        </authorList>
    </citation>
    <scope>NUCLEOTIDE SEQUENCE [LARGE SCALE GENOMIC DNA]</scope>
    <source>
        <strain evidence="1 2">JCM19232</strain>
    </source>
</reference>
<evidence type="ECO:0000313" key="1">
    <source>
        <dbReference type="EMBL" id="GAM63220.1"/>
    </source>
</evidence>
<protein>
    <submittedName>
        <fullName evidence="1">Uncharacterized protein</fullName>
    </submittedName>
</protein>
<name>A0A0B8P8Q5_9VIBR</name>
<evidence type="ECO:0000313" key="2">
    <source>
        <dbReference type="Proteomes" id="UP000031670"/>
    </source>
</evidence>
<reference evidence="1 2" key="2">
    <citation type="submission" date="2015-01" db="EMBL/GenBank/DDBJ databases">
        <authorList>
            <consortium name="NBRP consortium"/>
            <person name="Sawabe T."/>
            <person name="Meirelles P."/>
            <person name="Feng G."/>
            <person name="Sayaka M."/>
            <person name="Hattori M."/>
            <person name="Ohkuma M."/>
        </authorList>
    </citation>
    <scope>NUCLEOTIDE SEQUENCE [LARGE SCALE GENOMIC DNA]</scope>
    <source>
        <strain evidence="1 2">JCM19232</strain>
    </source>
</reference>
<sequence length="271" mass="30865">MIRLLVTLLAFLVPNISFAQICEGRMFVRYDQVSIRKTDHYWLVPVDIQLIERNSKCLQGRAVIELDNSRGLEFRSQAQSMLGLISDVNGREIGERFGQDLLLEFYNRETFRFWIKFNKASIARAGTYTGNLTLKYGESFSRIERESVSFDISPYVSVSFLGTDNGRLNLGTLSTGLTRQTSILFDSNTDFRLKIKSQKGALVHRSDPNFEIPYSVYFGDKLVNFSNFERFFNYQESAVRESTLKFKIGDVTGARAGDYSDVLTVTISVAP</sequence>
<dbReference type="Proteomes" id="UP000031670">
    <property type="component" value="Unassembled WGS sequence"/>
</dbReference>
<dbReference type="AlphaFoldDB" id="A0A0B8P8Q5"/>
<gene>
    <name evidence="1" type="ORF">JCM19232_1367</name>
</gene>
<dbReference type="EMBL" id="BBSA01000008">
    <property type="protein sequence ID" value="GAM63220.1"/>
    <property type="molecule type" value="Genomic_DNA"/>
</dbReference>
<organism evidence="1 2">
    <name type="scientific">Vibrio ishigakensis</name>
    <dbReference type="NCBI Taxonomy" id="1481914"/>
    <lineage>
        <taxon>Bacteria</taxon>
        <taxon>Pseudomonadati</taxon>
        <taxon>Pseudomonadota</taxon>
        <taxon>Gammaproteobacteria</taxon>
        <taxon>Vibrionales</taxon>
        <taxon>Vibrionaceae</taxon>
        <taxon>Vibrio</taxon>
    </lineage>
</organism>
<proteinExistence type="predicted"/>
<comment type="caution">
    <text evidence="1">The sequence shown here is derived from an EMBL/GenBank/DDBJ whole genome shotgun (WGS) entry which is preliminary data.</text>
</comment>
<accession>A0A0B8P8Q5</accession>